<dbReference type="EMBL" id="BART01015838">
    <property type="protein sequence ID" value="GAG75304.1"/>
    <property type="molecule type" value="Genomic_DNA"/>
</dbReference>
<comment type="caution">
    <text evidence="1">The sequence shown here is derived from an EMBL/GenBank/DDBJ whole genome shotgun (WGS) entry which is preliminary data.</text>
</comment>
<reference evidence="1" key="1">
    <citation type="journal article" date="2014" name="Front. Microbiol.">
        <title>High frequency of phylogenetically diverse reductive dehalogenase-homologous genes in deep subseafloor sedimentary metagenomes.</title>
        <authorList>
            <person name="Kawai M."/>
            <person name="Futagami T."/>
            <person name="Toyoda A."/>
            <person name="Takaki Y."/>
            <person name="Nishi S."/>
            <person name="Hori S."/>
            <person name="Arai W."/>
            <person name="Tsubouchi T."/>
            <person name="Morono Y."/>
            <person name="Uchiyama I."/>
            <person name="Ito T."/>
            <person name="Fujiyama A."/>
            <person name="Inagaki F."/>
            <person name="Takami H."/>
        </authorList>
    </citation>
    <scope>NUCLEOTIDE SEQUENCE</scope>
    <source>
        <strain evidence="1">Expedition CK06-06</strain>
    </source>
</reference>
<proteinExistence type="predicted"/>
<organism evidence="1">
    <name type="scientific">marine sediment metagenome</name>
    <dbReference type="NCBI Taxonomy" id="412755"/>
    <lineage>
        <taxon>unclassified sequences</taxon>
        <taxon>metagenomes</taxon>
        <taxon>ecological metagenomes</taxon>
    </lineage>
</organism>
<sequence length="61" mass="7080">MPFTTWTSYYSFQMIKLISDIVKDEIHIQLEDDTLPHPDAITSLLKIMEEDRDCDCATTPC</sequence>
<dbReference type="SUPFAM" id="SSF53448">
    <property type="entry name" value="Nucleotide-diphospho-sugar transferases"/>
    <property type="match status" value="1"/>
</dbReference>
<dbReference type="AlphaFoldDB" id="X1A0I8"/>
<dbReference type="InterPro" id="IPR029044">
    <property type="entry name" value="Nucleotide-diphossugar_trans"/>
</dbReference>
<name>X1A0I8_9ZZZZ</name>
<dbReference type="CDD" id="cd00761">
    <property type="entry name" value="Glyco_tranf_GTA_type"/>
    <property type="match status" value="1"/>
</dbReference>
<accession>X1A0I8</accession>
<feature type="non-terminal residue" evidence="1">
    <location>
        <position position="61"/>
    </location>
</feature>
<evidence type="ECO:0000313" key="1">
    <source>
        <dbReference type="EMBL" id="GAG75304.1"/>
    </source>
</evidence>
<protein>
    <submittedName>
        <fullName evidence="1">Uncharacterized protein</fullName>
    </submittedName>
</protein>
<gene>
    <name evidence="1" type="ORF">S01H4_30649</name>
</gene>